<dbReference type="Proteomes" id="UP000004995">
    <property type="component" value="Unassembled WGS sequence"/>
</dbReference>
<keyword evidence="2" id="KW-1185">Reference proteome</keyword>
<dbReference type="InParanoid" id="K3Y413"/>
<sequence length="38" mass="4340">MFCEICHKKQSTIFLSVLQKTSILILKETVITESISRA</sequence>
<dbReference type="Gramene" id="KQL09199">
    <property type="protein sequence ID" value="KQL09199"/>
    <property type="gene ID" value="SETIT_008951mg"/>
</dbReference>
<dbReference type="HOGENOM" id="CLU_3336465_0_0_1"/>
<reference evidence="1" key="2">
    <citation type="submission" date="2018-08" db="UniProtKB">
        <authorList>
            <consortium name="EnsemblPlants"/>
        </authorList>
    </citation>
    <scope>IDENTIFICATION</scope>
    <source>
        <strain evidence="1">Yugu1</strain>
    </source>
</reference>
<name>K3Y413_SETIT</name>
<accession>K3Y413</accession>
<dbReference type="AlphaFoldDB" id="K3Y413"/>
<evidence type="ECO:0000313" key="1">
    <source>
        <dbReference type="EnsemblPlants" id="KQL09199"/>
    </source>
</evidence>
<reference evidence="2" key="1">
    <citation type="journal article" date="2012" name="Nat. Biotechnol.">
        <title>Reference genome sequence of the model plant Setaria.</title>
        <authorList>
            <person name="Bennetzen J.L."/>
            <person name="Schmutz J."/>
            <person name="Wang H."/>
            <person name="Percifield R."/>
            <person name="Hawkins J."/>
            <person name="Pontaroli A.C."/>
            <person name="Estep M."/>
            <person name="Feng L."/>
            <person name="Vaughn J.N."/>
            <person name="Grimwood J."/>
            <person name="Jenkins J."/>
            <person name="Barry K."/>
            <person name="Lindquist E."/>
            <person name="Hellsten U."/>
            <person name="Deshpande S."/>
            <person name="Wang X."/>
            <person name="Wu X."/>
            <person name="Mitros T."/>
            <person name="Triplett J."/>
            <person name="Yang X."/>
            <person name="Ye C.Y."/>
            <person name="Mauro-Herrera M."/>
            <person name="Wang L."/>
            <person name="Li P."/>
            <person name="Sharma M."/>
            <person name="Sharma R."/>
            <person name="Ronald P.C."/>
            <person name="Panaud O."/>
            <person name="Kellogg E.A."/>
            <person name="Brutnell T.P."/>
            <person name="Doust A.N."/>
            <person name="Tuskan G.A."/>
            <person name="Rokhsar D."/>
            <person name="Devos K.M."/>
        </authorList>
    </citation>
    <scope>NUCLEOTIDE SEQUENCE [LARGE SCALE GENOMIC DNA]</scope>
    <source>
        <strain evidence="2">cv. Yugu1</strain>
    </source>
</reference>
<proteinExistence type="predicted"/>
<organism evidence="1 2">
    <name type="scientific">Setaria italica</name>
    <name type="common">Foxtail millet</name>
    <name type="synonym">Panicum italicum</name>
    <dbReference type="NCBI Taxonomy" id="4555"/>
    <lineage>
        <taxon>Eukaryota</taxon>
        <taxon>Viridiplantae</taxon>
        <taxon>Streptophyta</taxon>
        <taxon>Embryophyta</taxon>
        <taxon>Tracheophyta</taxon>
        <taxon>Spermatophyta</taxon>
        <taxon>Magnoliopsida</taxon>
        <taxon>Liliopsida</taxon>
        <taxon>Poales</taxon>
        <taxon>Poaceae</taxon>
        <taxon>PACMAD clade</taxon>
        <taxon>Panicoideae</taxon>
        <taxon>Panicodae</taxon>
        <taxon>Paniceae</taxon>
        <taxon>Cenchrinae</taxon>
        <taxon>Setaria</taxon>
    </lineage>
</organism>
<dbReference type="EMBL" id="AGNK02002194">
    <property type="status" value="NOT_ANNOTATED_CDS"/>
    <property type="molecule type" value="Genomic_DNA"/>
</dbReference>
<protein>
    <submittedName>
        <fullName evidence="1">Uncharacterized protein</fullName>
    </submittedName>
</protein>
<evidence type="ECO:0000313" key="2">
    <source>
        <dbReference type="Proteomes" id="UP000004995"/>
    </source>
</evidence>
<dbReference type="EnsemblPlants" id="KQL09199">
    <property type="protein sequence ID" value="KQL09199"/>
    <property type="gene ID" value="SETIT_008951mg"/>
</dbReference>